<evidence type="ECO:0000259" key="3">
    <source>
        <dbReference type="Pfam" id="PF22124"/>
    </source>
</evidence>
<evidence type="ECO:0000259" key="2">
    <source>
        <dbReference type="Pfam" id="PF14498"/>
    </source>
</evidence>
<dbReference type="Pfam" id="PF22124">
    <property type="entry name" value="Glyco_hydro_95_cat"/>
    <property type="match status" value="1"/>
</dbReference>
<dbReference type="AlphaFoldDB" id="A0A2V1E4I4"/>
<dbReference type="GO" id="GO:0004560">
    <property type="term" value="F:alpha-L-fucosidase activity"/>
    <property type="evidence" value="ECO:0007669"/>
    <property type="project" value="TreeGrafter"/>
</dbReference>
<dbReference type="SUPFAM" id="SSF48208">
    <property type="entry name" value="Six-hairpin glycosidases"/>
    <property type="match status" value="1"/>
</dbReference>
<protein>
    <submittedName>
        <fullName evidence="4">Glycoside hydrolase family 95 protein</fullName>
    </submittedName>
</protein>
<organism evidence="4 5">
    <name type="scientific">Periconia macrospinosa</name>
    <dbReference type="NCBI Taxonomy" id="97972"/>
    <lineage>
        <taxon>Eukaryota</taxon>
        <taxon>Fungi</taxon>
        <taxon>Dikarya</taxon>
        <taxon>Ascomycota</taxon>
        <taxon>Pezizomycotina</taxon>
        <taxon>Dothideomycetes</taxon>
        <taxon>Pleosporomycetidae</taxon>
        <taxon>Pleosporales</taxon>
        <taxon>Massarineae</taxon>
        <taxon>Periconiaceae</taxon>
        <taxon>Periconia</taxon>
    </lineage>
</organism>
<feature type="region of interest" description="Disordered" evidence="1">
    <location>
        <begin position="350"/>
        <end position="385"/>
    </location>
</feature>
<dbReference type="PANTHER" id="PTHR31084:SF0">
    <property type="entry name" value="ALPHA-L-FUCOSIDASE 2"/>
    <property type="match status" value="1"/>
</dbReference>
<dbReference type="InterPro" id="IPR027414">
    <property type="entry name" value="GH95_N_dom"/>
</dbReference>
<keyword evidence="5" id="KW-1185">Reference proteome</keyword>
<dbReference type="InterPro" id="IPR008928">
    <property type="entry name" value="6-hairpin_glycosidase_sf"/>
</dbReference>
<feature type="compositionally biased region" description="Basic and acidic residues" evidence="1">
    <location>
        <begin position="370"/>
        <end position="385"/>
    </location>
</feature>
<keyword evidence="4" id="KW-0378">Hydrolase</keyword>
<dbReference type="STRING" id="97972.A0A2V1E4I4"/>
<dbReference type="InterPro" id="IPR054363">
    <property type="entry name" value="GH95_cat"/>
</dbReference>
<evidence type="ECO:0000313" key="5">
    <source>
        <dbReference type="Proteomes" id="UP000244855"/>
    </source>
</evidence>
<sequence>MVFSPPKSKDNPFRLWYSTPGISAVWNEHLPIGYGRLGEMVRGGIPSDMVYINEDSFWSGGPMDRVNPSATESLDRMRPWLLQGAISDATLEADLGISGVPSSMRQYMAGGDFQIVFQNQTGNASSYERWLDLSDGTAGTHYSLGGITYEHEYLASNPADVLADIYVASAYWPMGHVWLLQHVYKHYLYTGNEAFLGKHWQMMLDAAQFYTETLDDFNGWKVTNPSISADNSYKNGNADVALTIGALMEWIEDYEESEPGHRHFSPLYGLFTGSETTPADPKIWNATGVFNLYHYDRPVFSRHAGRYVPARVPVVDEDLTNEEVLQEQDVQRPVIVDEFGAIWWTPINRPPANTSVSEDNDDYSASESDNYMKSDDAQESKTIHEEVDFQDNELDDWAYTGSTVSLSSGSRSRRTCCEKVD</sequence>
<dbReference type="Gene3D" id="2.70.98.50">
    <property type="entry name" value="putative glycoside hydrolase family protein from bacillus halodurans"/>
    <property type="match status" value="1"/>
</dbReference>
<dbReference type="Pfam" id="PF14498">
    <property type="entry name" value="Glyco_hyd_65N_2"/>
    <property type="match status" value="1"/>
</dbReference>
<evidence type="ECO:0000313" key="4">
    <source>
        <dbReference type="EMBL" id="PVI05457.1"/>
    </source>
</evidence>
<reference evidence="4 5" key="1">
    <citation type="journal article" date="2018" name="Sci. Rep.">
        <title>Comparative genomics provides insights into the lifestyle and reveals functional heterogeneity of dark septate endophytic fungi.</title>
        <authorList>
            <person name="Knapp D.G."/>
            <person name="Nemeth J.B."/>
            <person name="Barry K."/>
            <person name="Hainaut M."/>
            <person name="Henrissat B."/>
            <person name="Johnson J."/>
            <person name="Kuo A."/>
            <person name="Lim J.H.P."/>
            <person name="Lipzen A."/>
            <person name="Nolan M."/>
            <person name="Ohm R.A."/>
            <person name="Tamas L."/>
            <person name="Grigoriev I.V."/>
            <person name="Spatafora J.W."/>
            <person name="Nagy L.G."/>
            <person name="Kovacs G.M."/>
        </authorList>
    </citation>
    <scope>NUCLEOTIDE SEQUENCE [LARGE SCALE GENOMIC DNA]</scope>
    <source>
        <strain evidence="4 5">DSE2036</strain>
    </source>
</reference>
<dbReference type="GO" id="GO:0005975">
    <property type="term" value="P:carbohydrate metabolic process"/>
    <property type="evidence" value="ECO:0007669"/>
    <property type="project" value="InterPro"/>
</dbReference>
<evidence type="ECO:0000256" key="1">
    <source>
        <dbReference type="SAM" id="MobiDB-lite"/>
    </source>
</evidence>
<accession>A0A2V1E4I4</accession>
<dbReference type="EMBL" id="KZ805314">
    <property type="protein sequence ID" value="PVI05457.1"/>
    <property type="molecule type" value="Genomic_DNA"/>
</dbReference>
<feature type="domain" description="Glycosyl hydrolase family 95 N-terminal" evidence="2">
    <location>
        <begin position="15"/>
        <end position="163"/>
    </location>
</feature>
<gene>
    <name evidence="4" type="ORF">DM02DRAFT_650794</name>
</gene>
<dbReference type="PANTHER" id="PTHR31084">
    <property type="entry name" value="ALPHA-L-FUCOSIDASE 2"/>
    <property type="match status" value="1"/>
</dbReference>
<feature type="domain" description="Glycosyl hydrolase family 95 catalytic" evidence="3">
    <location>
        <begin position="245"/>
        <end position="287"/>
    </location>
</feature>
<proteinExistence type="predicted"/>
<dbReference type="Gene3D" id="1.50.10.10">
    <property type="match status" value="1"/>
</dbReference>
<dbReference type="OrthoDB" id="2848340at2759"/>
<dbReference type="Proteomes" id="UP000244855">
    <property type="component" value="Unassembled WGS sequence"/>
</dbReference>
<name>A0A2V1E4I4_9PLEO</name>
<dbReference type="InterPro" id="IPR012341">
    <property type="entry name" value="6hp_glycosidase-like_sf"/>
</dbReference>